<evidence type="ECO:0000313" key="7">
    <source>
        <dbReference type="Proteomes" id="UP000588068"/>
    </source>
</evidence>
<sequence>MNGFFTARNILLAIFLSTAVYVQLRGRVHHKFSRLIADHANLLAPYNTLMYLFSAVKAKPYADVAEFPELSKVTAQWQMIREEALKLFDEGYIRAAAKHNDIGFNSFFRTGWKRFYLKWYGDFLPSAEALCPRTAALLADIPSINAAMFTVLPPGSRLGEHRDPFAGSLRYHLGLVTPNSPDCFIVVDGERYYWKDGEAVMFDETYIHTAENRTDVTRVILFCDIERPLSNPVMRWINRAIGRRMAKAAATENVPGEHVGVLNHAFEYIYKIRLLGVRIKQWNKPFYYALKWALIAGILYLLFL</sequence>
<feature type="transmembrane region" description="Helical" evidence="4">
    <location>
        <begin position="286"/>
        <end position="303"/>
    </location>
</feature>
<keyword evidence="4" id="KW-0812">Transmembrane</keyword>
<comment type="caution">
    <text evidence="6">The sequence shown here is derived from an EMBL/GenBank/DDBJ whole genome shotgun (WGS) entry which is preliminary data.</text>
</comment>
<feature type="domain" description="Aspartyl/asparaginy/proline hydroxylase" evidence="5">
    <location>
        <begin position="75"/>
        <end position="228"/>
    </location>
</feature>
<reference evidence="6 7" key="1">
    <citation type="submission" date="2020-08" db="EMBL/GenBank/DDBJ databases">
        <title>Genomic Encyclopedia of Type Strains, Phase IV (KMG-IV): sequencing the most valuable type-strain genomes for metagenomic binning, comparative biology and taxonomic classification.</title>
        <authorList>
            <person name="Goeker M."/>
        </authorList>
    </citation>
    <scope>NUCLEOTIDE SEQUENCE [LARGE SCALE GENOMIC DNA]</scope>
    <source>
        <strain evidence="6 7">DSM 26723</strain>
    </source>
</reference>
<keyword evidence="3 6" id="KW-0560">Oxidoreductase</keyword>
<keyword evidence="2" id="KW-0223">Dioxygenase</keyword>
<dbReference type="PANTHER" id="PTHR46332">
    <property type="entry name" value="ASPARTATE BETA-HYDROXYLASE DOMAIN-CONTAINING PROTEIN 2"/>
    <property type="match status" value="1"/>
</dbReference>
<evidence type="ECO:0000256" key="3">
    <source>
        <dbReference type="ARBA" id="ARBA00023002"/>
    </source>
</evidence>
<evidence type="ECO:0000256" key="1">
    <source>
        <dbReference type="ARBA" id="ARBA00007730"/>
    </source>
</evidence>
<dbReference type="SUPFAM" id="SSF51197">
    <property type="entry name" value="Clavaminate synthase-like"/>
    <property type="match status" value="1"/>
</dbReference>
<evidence type="ECO:0000256" key="2">
    <source>
        <dbReference type="ARBA" id="ARBA00022964"/>
    </source>
</evidence>
<dbReference type="InterPro" id="IPR051821">
    <property type="entry name" value="Asp/Asn_beta-hydroxylase"/>
</dbReference>
<evidence type="ECO:0000259" key="5">
    <source>
        <dbReference type="Pfam" id="PF05118"/>
    </source>
</evidence>
<name>A0A841HTI4_9GAMM</name>
<keyword evidence="4" id="KW-0472">Membrane</keyword>
<dbReference type="AlphaFoldDB" id="A0A841HTI4"/>
<dbReference type="RefSeq" id="WP_184334703.1">
    <property type="nucleotide sequence ID" value="NZ_JACHHZ010000005.1"/>
</dbReference>
<accession>A0A841HTI4</accession>
<dbReference type="Proteomes" id="UP000588068">
    <property type="component" value="Unassembled WGS sequence"/>
</dbReference>
<dbReference type="InterPro" id="IPR027443">
    <property type="entry name" value="IPNS-like_sf"/>
</dbReference>
<dbReference type="Pfam" id="PF05118">
    <property type="entry name" value="Asp_Arg_Hydrox"/>
    <property type="match status" value="1"/>
</dbReference>
<dbReference type="Gene3D" id="2.60.120.330">
    <property type="entry name" value="B-lactam Antibiotic, Isopenicillin N Synthase, Chain"/>
    <property type="match status" value="1"/>
</dbReference>
<comment type="similarity">
    <text evidence="1">Belongs to the aspartyl/asparaginyl beta-hydroxylase family.</text>
</comment>
<evidence type="ECO:0000256" key="4">
    <source>
        <dbReference type="SAM" id="Phobius"/>
    </source>
</evidence>
<dbReference type="InterPro" id="IPR007803">
    <property type="entry name" value="Asp/Arg/Pro-Hydrxlase"/>
</dbReference>
<dbReference type="GO" id="GO:0051213">
    <property type="term" value="F:dioxygenase activity"/>
    <property type="evidence" value="ECO:0007669"/>
    <property type="project" value="UniProtKB-KW"/>
</dbReference>
<protein>
    <submittedName>
        <fullName evidence="6">Beta-hydroxylase</fullName>
        <ecNumber evidence="6">1.14.11.-</ecNumber>
    </submittedName>
</protein>
<feature type="transmembrane region" description="Helical" evidence="4">
    <location>
        <begin position="6"/>
        <end position="24"/>
    </location>
</feature>
<dbReference type="EMBL" id="JACHHZ010000005">
    <property type="protein sequence ID" value="MBB6095318.1"/>
    <property type="molecule type" value="Genomic_DNA"/>
</dbReference>
<evidence type="ECO:0000313" key="6">
    <source>
        <dbReference type="EMBL" id="MBB6095318.1"/>
    </source>
</evidence>
<dbReference type="EC" id="1.14.11.-" evidence="6"/>
<keyword evidence="7" id="KW-1185">Reference proteome</keyword>
<organism evidence="6 7">
    <name type="scientific">Povalibacter uvarum</name>
    <dbReference type="NCBI Taxonomy" id="732238"/>
    <lineage>
        <taxon>Bacteria</taxon>
        <taxon>Pseudomonadati</taxon>
        <taxon>Pseudomonadota</taxon>
        <taxon>Gammaproteobacteria</taxon>
        <taxon>Steroidobacterales</taxon>
        <taxon>Steroidobacteraceae</taxon>
        <taxon>Povalibacter</taxon>
    </lineage>
</organism>
<gene>
    <name evidence="6" type="ORF">HNQ60_004208</name>
</gene>
<dbReference type="PANTHER" id="PTHR46332:SF5">
    <property type="entry name" value="ASPARTATE BETA-HYDROXYLASE DOMAIN CONTAINING 2"/>
    <property type="match status" value="1"/>
</dbReference>
<proteinExistence type="inferred from homology"/>
<keyword evidence="4" id="KW-1133">Transmembrane helix</keyword>